<reference evidence="2 3" key="1">
    <citation type="submission" date="2018-07" db="EMBL/GenBank/DDBJ databases">
        <title>Sequencing the genomes of 1000 actinobacteria strains.</title>
        <authorList>
            <person name="Klenk H.-P."/>
        </authorList>
    </citation>
    <scope>NUCLEOTIDE SEQUENCE [LARGE SCALE GENOMIC DNA]</scope>
    <source>
        <strain evidence="2 3">DSM 14442</strain>
    </source>
</reference>
<name>A0A3D9L7V0_9MICC</name>
<gene>
    <name evidence="2" type="ORF">C8E99_0198</name>
</gene>
<organism evidence="2 3">
    <name type="scientific">Citricoccus muralis</name>
    <dbReference type="NCBI Taxonomy" id="169134"/>
    <lineage>
        <taxon>Bacteria</taxon>
        <taxon>Bacillati</taxon>
        <taxon>Actinomycetota</taxon>
        <taxon>Actinomycetes</taxon>
        <taxon>Micrococcales</taxon>
        <taxon>Micrococcaceae</taxon>
        <taxon>Citricoccus</taxon>
    </lineage>
</organism>
<evidence type="ECO:0000313" key="3">
    <source>
        <dbReference type="Proteomes" id="UP000256727"/>
    </source>
</evidence>
<feature type="compositionally biased region" description="Low complexity" evidence="1">
    <location>
        <begin position="42"/>
        <end position="97"/>
    </location>
</feature>
<dbReference type="RefSeq" id="WP_115930702.1">
    <property type="nucleotide sequence ID" value="NZ_QREH01000001.1"/>
</dbReference>
<accession>A0A3D9L7V0</accession>
<comment type="caution">
    <text evidence="2">The sequence shown here is derived from an EMBL/GenBank/DDBJ whole genome shotgun (WGS) entry which is preliminary data.</text>
</comment>
<dbReference type="AlphaFoldDB" id="A0A3D9L7V0"/>
<keyword evidence="3" id="KW-1185">Reference proteome</keyword>
<dbReference type="Proteomes" id="UP000256727">
    <property type="component" value="Unassembled WGS sequence"/>
</dbReference>
<feature type="region of interest" description="Disordered" evidence="1">
    <location>
        <begin position="36"/>
        <end position="152"/>
    </location>
</feature>
<evidence type="ECO:0000313" key="2">
    <source>
        <dbReference type="EMBL" id="REE02428.1"/>
    </source>
</evidence>
<dbReference type="EMBL" id="QREH01000001">
    <property type="protein sequence ID" value="REE02428.1"/>
    <property type="molecule type" value="Genomic_DNA"/>
</dbReference>
<evidence type="ECO:0000256" key="1">
    <source>
        <dbReference type="SAM" id="MobiDB-lite"/>
    </source>
</evidence>
<proteinExistence type="predicted"/>
<protein>
    <submittedName>
        <fullName evidence="2">Uncharacterized protein</fullName>
    </submittedName>
</protein>
<sequence length="267" mass="27147">MTVRRWATGAAVLVVLAMLAVLIVHFANPSQPVAADDYKGHAASPTPTTQTPTAPSGTDGTADSTGTGTDASAGQGAADAGGDRSTTSGASSSSTASQDVAAEGTAAPGDRPTWNPAADAPEGADQEPKVPNGLGAEPYRLPDSPERQPALTEVPDSAAAKHELVAGFPEHVVPVPHDVDIQSSSVATQGQRVFVGVNALSNANPDALLDYYVRHCESLAWPTSRPTLDDGTPQVQCGFGPDELTVTASLSPAGRVDLSVSGSFEVR</sequence>